<feature type="compositionally biased region" description="Basic and acidic residues" evidence="9">
    <location>
        <begin position="1"/>
        <end position="15"/>
    </location>
</feature>
<dbReference type="EMBL" id="JAUEPU010000043">
    <property type="protein sequence ID" value="KAK0486916.1"/>
    <property type="molecule type" value="Genomic_DNA"/>
</dbReference>
<protein>
    <submittedName>
        <fullName evidence="12">Snare protein syntaxin 18/UFE1</fullName>
    </submittedName>
</protein>
<dbReference type="PANTHER" id="PTHR15959:SF0">
    <property type="entry name" value="SYNTAXIN-18"/>
    <property type="match status" value="1"/>
</dbReference>
<evidence type="ECO:0000256" key="5">
    <source>
        <dbReference type="ARBA" id="ARBA00022927"/>
    </source>
</evidence>
<feature type="transmembrane region" description="Helical" evidence="10">
    <location>
        <begin position="363"/>
        <end position="381"/>
    </location>
</feature>
<evidence type="ECO:0000256" key="9">
    <source>
        <dbReference type="SAM" id="MobiDB-lite"/>
    </source>
</evidence>
<dbReference type="Pfam" id="PF10496">
    <property type="entry name" value="Syntaxin-18_N"/>
    <property type="match status" value="1"/>
</dbReference>
<evidence type="ECO:0000313" key="13">
    <source>
        <dbReference type="Proteomes" id="UP001175228"/>
    </source>
</evidence>
<comment type="caution">
    <text evidence="12">The sequence shown here is derived from an EMBL/GenBank/DDBJ whole genome shotgun (WGS) entry which is preliminary data.</text>
</comment>
<proteinExistence type="inferred from homology"/>
<dbReference type="Gene3D" id="1.20.5.110">
    <property type="match status" value="1"/>
</dbReference>
<evidence type="ECO:0000256" key="3">
    <source>
        <dbReference type="ARBA" id="ARBA00022448"/>
    </source>
</evidence>
<sequence>MAYTDRTSDFKENVRKRQASLPDTDKRRFAPDRQQQSRERDPLGKEYVSEAYKILTHIMTLTRMLSTIRKPYLNLDSRRGPFGRYTSRTLDLSGSDEQSWSSIRQLSNEERDQIDLQARLILSRCADRVKEMEALEKRRAELVASKTNPLTRFLPARLRQDESSIASDFIAAHHSSITWYLNRRLAEASQSQKIMQEERVKRELERSRTLGSGAAKAALDIGNSDFSGTGGASWLGGASSSIIAATIGTTTPRLDTTPSSVDTALPTDDDDDDIELSASQILQFETENANILRDVQDTLESVQQAESRLMDISALQMELVSHLTQQTELTDQLYEDAIATTGMVEQGNVQLREARRRAKDGRLFILLFLIGASLSLLFLHYY</sequence>
<evidence type="ECO:0000259" key="11">
    <source>
        <dbReference type="PROSITE" id="PS50192"/>
    </source>
</evidence>
<evidence type="ECO:0000256" key="1">
    <source>
        <dbReference type="ARBA" id="ARBA00004211"/>
    </source>
</evidence>
<keyword evidence="4 10" id="KW-0812">Transmembrane</keyword>
<gene>
    <name evidence="12" type="ORF">EDD18DRAFT_1292224</name>
</gene>
<comment type="subcellular location">
    <subcellularLocation>
        <location evidence="1">Membrane</location>
        <topology evidence="1">Single-pass type IV membrane protein</topology>
    </subcellularLocation>
</comment>
<accession>A0AA39PMF6</accession>
<dbReference type="GO" id="GO:0005783">
    <property type="term" value="C:endoplasmic reticulum"/>
    <property type="evidence" value="ECO:0007669"/>
    <property type="project" value="TreeGrafter"/>
</dbReference>
<keyword evidence="6 10" id="KW-1133">Transmembrane helix</keyword>
<dbReference type="PANTHER" id="PTHR15959">
    <property type="entry name" value="SYNTAXIN-18"/>
    <property type="match status" value="1"/>
</dbReference>
<feature type="region of interest" description="Disordered" evidence="9">
    <location>
        <begin position="1"/>
        <end position="43"/>
    </location>
</feature>
<comment type="similarity">
    <text evidence="2">Belongs to the syntaxin family.</text>
</comment>
<dbReference type="FunFam" id="1.20.5.110:FF:000069">
    <property type="entry name" value="Related to syntaxin 18"/>
    <property type="match status" value="1"/>
</dbReference>
<evidence type="ECO:0000256" key="7">
    <source>
        <dbReference type="ARBA" id="ARBA00023054"/>
    </source>
</evidence>
<evidence type="ECO:0000256" key="2">
    <source>
        <dbReference type="ARBA" id="ARBA00009063"/>
    </source>
</evidence>
<keyword evidence="7" id="KW-0175">Coiled coil</keyword>
<keyword evidence="13" id="KW-1185">Reference proteome</keyword>
<reference evidence="12" key="1">
    <citation type="submission" date="2023-06" db="EMBL/GenBank/DDBJ databases">
        <authorList>
            <consortium name="Lawrence Berkeley National Laboratory"/>
            <person name="Ahrendt S."/>
            <person name="Sahu N."/>
            <person name="Indic B."/>
            <person name="Wong-Bajracharya J."/>
            <person name="Merenyi Z."/>
            <person name="Ke H.-M."/>
            <person name="Monk M."/>
            <person name="Kocsube S."/>
            <person name="Drula E."/>
            <person name="Lipzen A."/>
            <person name="Balint B."/>
            <person name="Henrissat B."/>
            <person name="Andreopoulos B."/>
            <person name="Martin F.M."/>
            <person name="Harder C.B."/>
            <person name="Rigling D."/>
            <person name="Ford K.L."/>
            <person name="Foster G.D."/>
            <person name="Pangilinan J."/>
            <person name="Papanicolaou A."/>
            <person name="Barry K."/>
            <person name="LaButti K."/>
            <person name="Viragh M."/>
            <person name="Koriabine M."/>
            <person name="Yan M."/>
            <person name="Riley R."/>
            <person name="Champramary S."/>
            <person name="Plett K.L."/>
            <person name="Tsai I.J."/>
            <person name="Slot J."/>
            <person name="Sipos G."/>
            <person name="Plett J."/>
            <person name="Nagy L.G."/>
            <person name="Grigoriev I.V."/>
        </authorList>
    </citation>
    <scope>NUCLEOTIDE SEQUENCE</scope>
    <source>
        <strain evidence="12">HWK02</strain>
    </source>
</reference>
<dbReference type="AlphaFoldDB" id="A0AA39PMF6"/>
<keyword evidence="8 10" id="KW-0472">Membrane</keyword>
<evidence type="ECO:0000256" key="6">
    <source>
        <dbReference type="ARBA" id="ARBA00022989"/>
    </source>
</evidence>
<evidence type="ECO:0000256" key="10">
    <source>
        <dbReference type="SAM" id="Phobius"/>
    </source>
</evidence>
<dbReference type="GO" id="GO:0015031">
    <property type="term" value="P:protein transport"/>
    <property type="evidence" value="ECO:0007669"/>
    <property type="project" value="UniProtKB-KW"/>
</dbReference>
<evidence type="ECO:0000256" key="4">
    <source>
        <dbReference type="ARBA" id="ARBA00022692"/>
    </source>
</evidence>
<name>A0AA39PMF6_9AGAR</name>
<feature type="domain" description="T-SNARE coiled-coil homology" evidence="11">
    <location>
        <begin position="292"/>
        <end position="354"/>
    </location>
</feature>
<organism evidence="12 13">
    <name type="scientific">Armillaria luteobubalina</name>
    <dbReference type="NCBI Taxonomy" id="153913"/>
    <lineage>
        <taxon>Eukaryota</taxon>
        <taxon>Fungi</taxon>
        <taxon>Dikarya</taxon>
        <taxon>Basidiomycota</taxon>
        <taxon>Agaricomycotina</taxon>
        <taxon>Agaricomycetes</taxon>
        <taxon>Agaricomycetidae</taxon>
        <taxon>Agaricales</taxon>
        <taxon>Marasmiineae</taxon>
        <taxon>Physalacriaceae</taxon>
        <taxon>Armillaria</taxon>
    </lineage>
</organism>
<evidence type="ECO:0000256" key="8">
    <source>
        <dbReference type="ARBA" id="ARBA00023136"/>
    </source>
</evidence>
<feature type="compositionally biased region" description="Basic and acidic residues" evidence="9">
    <location>
        <begin position="23"/>
        <end position="43"/>
    </location>
</feature>
<keyword evidence="5" id="KW-0653">Protein transport</keyword>
<keyword evidence="3" id="KW-0813">Transport</keyword>
<dbReference type="PROSITE" id="PS50192">
    <property type="entry name" value="T_SNARE"/>
    <property type="match status" value="1"/>
</dbReference>
<dbReference type="GO" id="GO:0006890">
    <property type="term" value="P:retrograde vesicle-mediated transport, Golgi to endoplasmic reticulum"/>
    <property type="evidence" value="ECO:0007669"/>
    <property type="project" value="TreeGrafter"/>
</dbReference>
<dbReference type="GO" id="GO:0031201">
    <property type="term" value="C:SNARE complex"/>
    <property type="evidence" value="ECO:0007669"/>
    <property type="project" value="TreeGrafter"/>
</dbReference>
<dbReference type="Proteomes" id="UP001175228">
    <property type="component" value="Unassembled WGS sequence"/>
</dbReference>
<evidence type="ECO:0000313" key="12">
    <source>
        <dbReference type="EMBL" id="KAK0486916.1"/>
    </source>
</evidence>
<dbReference type="InterPro" id="IPR019529">
    <property type="entry name" value="Syntaxin-18_N"/>
</dbReference>
<dbReference type="InterPro" id="IPR000727">
    <property type="entry name" value="T_SNARE_dom"/>
</dbReference>